<dbReference type="GO" id="GO:0003735">
    <property type="term" value="F:structural constituent of ribosome"/>
    <property type="evidence" value="ECO:0007669"/>
    <property type="project" value="InterPro"/>
</dbReference>
<comment type="function">
    <text evidence="7 10">This protein binds specifically to 23S rRNA; its binding is stimulated by other ribosomal proteins, e.g., L4, L17, and L20. It is important during the early stages of 50S assembly. It makes multiple contacts with different domains of the 23S rRNA in the assembled 50S subunit and ribosome.</text>
</comment>
<evidence type="ECO:0000256" key="6">
    <source>
        <dbReference type="ARBA" id="ARBA00035207"/>
    </source>
</evidence>
<evidence type="ECO:0000256" key="10">
    <source>
        <dbReference type="RuleBase" id="RU004008"/>
    </source>
</evidence>
<comment type="subunit">
    <text evidence="7 9">Part of the 50S ribosomal subunit.</text>
</comment>
<evidence type="ECO:0000256" key="4">
    <source>
        <dbReference type="ARBA" id="ARBA00022980"/>
    </source>
</evidence>
<protein>
    <recommendedName>
        <fullName evidence="6 7">Large ribosomal subunit protein uL22</fullName>
    </recommendedName>
</protein>
<sequence>MEATTKIKKSVLIRQQKEAAKALVGGASVAKLQDCPTSPRKMRLVVDLIRGENVEKALYILKFTNKEAAIRVEKLLLSAIKNWEAKNEGKRVEDSGLFVKEISVGGGRQLKRLRPAPQGRGYRIRKRSNHVTIIVDSKNVNN</sequence>
<evidence type="ECO:0000313" key="12">
    <source>
        <dbReference type="Proteomes" id="UP000199072"/>
    </source>
</evidence>
<evidence type="ECO:0000256" key="7">
    <source>
        <dbReference type="HAMAP-Rule" id="MF_01331"/>
    </source>
</evidence>
<dbReference type="PANTHER" id="PTHR13501">
    <property type="entry name" value="CHLOROPLAST 50S RIBOSOMAL PROTEIN L22-RELATED"/>
    <property type="match status" value="1"/>
</dbReference>
<dbReference type="Proteomes" id="UP000199072">
    <property type="component" value="Unassembled WGS sequence"/>
</dbReference>
<comment type="similarity">
    <text evidence="1 7 8">Belongs to the universal ribosomal protein uL22 family.</text>
</comment>
<dbReference type="GO" id="GO:0006412">
    <property type="term" value="P:translation"/>
    <property type="evidence" value="ECO:0007669"/>
    <property type="project" value="UniProtKB-UniRule"/>
</dbReference>
<dbReference type="NCBIfam" id="TIGR01044">
    <property type="entry name" value="rplV_bact"/>
    <property type="match status" value="1"/>
</dbReference>
<dbReference type="GO" id="GO:0022625">
    <property type="term" value="C:cytosolic large ribosomal subunit"/>
    <property type="evidence" value="ECO:0007669"/>
    <property type="project" value="TreeGrafter"/>
</dbReference>
<evidence type="ECO:0000256" key="5">
    <source>
        <dbReference type="ARBA" id="ARBA00023274"/>
    </source>
</evidence>
<dbReference type="STRING" id="1391627.SAMN05216464_105225"/>
<keyword evidence="2 7" id="KW-0699">rRNA-binding</keyword>
<dbReference type="HAMAP" id="MF_01331_B">
    <property type="entry name" value="Ribosomal_uL22_B"/>
    <property type="match status" value="1"/>
</dbReference>
<keyword evidence="12" id="KW-1185">Reference proteome</keyword>
<dbReference type="SUPFAM" id="SSF54843">
    <property type="entry name" value="Ribosomal protein L22"/>
    <property type="match status" value="1"/>
</dbReference>
<gene>
    <name evidence="7" type="primary">rplV</name>
    <name evidence="11" type="ORF">SAMN05216464_105225</name>
</gene>
<evidence type="ECO:0000256" key="8">
    <source>
        <dbReference type="RuleBase" id="RU004005"/>
    </source>
</evidence>
<keyword evidence="3 7" id="KW-0694">RNA-binding</keyword>
<dbReference type="PANTHER" id="PTHR13501:SF8">
    <property type="entry name" value="LARGE RIBOSOMAL SUBUNIT PROTEIN UL22M"/>
    <property type="match status" value="1"/>
</dbReference>
<dbReference type="InterPro" id="IPR001063">
    <property type="entry name" value="Ribosomal_uL22"/>
</dbReference>
<dbReference type="Gene3D" id="3.90.470.10">
    <property type="entry name" value="Ribosomal protein L22/L17"/>
    <property type="match status" value="1"/>
</dbReference>
<dbReference type="Pfam" id="PF00237">
    <property type="entry name" value="Ribosomal_L22"/>
    <property type="match status" value="1"/>
</dbReference>
<evidence type="ECO:0000256" key="9">
    <source>
        <dbReference type="RuleBase" id="RU004006"/>
    </source>
</evidence>
<dbReference type="RefSeq" id="WP_091149800.1">
    <property type="nucleotide sequence ID" value="NZ_FNAI01000005.1"/>
</dbReference>
<dbReference type="EMBL" id="FNAI01000005">
    <property type="protein sequence ID" value="SDE32339.1"/>
    <property type="molecule type" value="Genomic_DNA"/>
</dbReference>
<name>A0A1G7BZ74_9SPHI</name>
<organism evidence="11 12">
    <name type="scientific">Mucilaginibacter pineti</name>
    <dbReference type="NCBI Taxonomy" id="1391627"/>
    <lineage>
        <taxon>Bacteria</taxon>
        <taxon>Pseudomonadati</taxon>
        <taxon>Bacteroidota</taxon>
        <taxon>Sphingobacteriia</taxon>
        <taxon>Sphingobacteriales</taxon>
        <taxon>Sphingobacteriaceae</taxon>
        <taxon>Mucilaginibacter</taxon>
    </lineage>
</organism>
<keyword evidence="4 7" id="KW-0689">Ribosomal protein</keyword>
<dbReference type="InterPro" id="IPR036394">
    <property type="entry name" value="Ribosomal_uL22_sf"/>
</dbReference>
<dbReference type="AlphaFoldDB" id="A0A1G7BZ74"/>
<dbReference type="InterPro" id="IPR005727">
    <property type="entry name" value="Ribosomal_uL22_bac/chlpt-type"/>
</dbReference>
<evidence type="ECO:0000313" key="11">
    <source>
        <dbReference type="EMBL" id="SDE32339.1"/>
    </source>
</evidence>
<keyword evidence="5 7" id="KW-0687">Ribonucleoprotein</keyword>
<comment type="function">
    <text evidence="7">The globular domain of the protein is located near the polypeptide exit tunnel on the outside of the subunit, while an extended beta-hairpin is found that lines the wall of the exit tunnel in the center of the 70S ribosome.</text>
</comment>
<dbReference type="GO" id="GO:0019843">
    <property type="term" value="F:rRNA binding"/>
    <property type="evidence" value="ECO:0007669"/>
    <property type="project" value="UniProtKB-UniRule"/>
</dbReference>
<evidence type="ECO:0000256" key="1">
    <source>
        <dbReference type="ARBA" id="ARBA00009451"/>
    </source>
</evidence>
<dbReference type="OrthoDB" id="9805969at2"/>
<accession>A0A1G7BZ74</accession>
<reference evidence="11 12" key="1">
    <citation type="submission" date="2016-10" db="EMBL/GenBank/DDBJ databases">
        <authorList>
            <person name="de Groot N.N."/>
        </authorList>
    </citation>
    <scope>NUCLEOTIDE SEQUENCE [LARGE SCALE GENOMIC DNA]</scope>
    <source>
        <strain evidence="11 12">47C3B</strain>
    </source>
</reference>
<dbReference type="CDD" id="cd00336">
    <property type="entry name" value="Ribosomal_L22"/>
    <property type="match status" value="1"/>
</dbReference>
<evidence type="ECO:0000256" key="2">
    <source>
        <dbReference type="ARBA" id="ARBA00022730"/>
    </source>
</evidence>
<dbReference type="InterPro" id="IPR047867">
    <property type="entry name" value="Ribosomal_uL22_bac/org-type"/>
</dbReference>
<proteinExistence type="inferred from homology"/>
<evidence type="ECO:0000256" key="3">
    <source>
        <dbReference type="ARBA" id="ARBA00022884"/>
    </source>
</evidence>